<dbReference type="GeneID" id="88856875"/>
<sequence length="96" mass="10761">MSRKSIIVNLAVQNEIPSIHFCNHSVLSGANSDLWVPVGSYSANPMDLFRAVGHCDLFRAIEDIMSANYCCHNVVSVQQILQLMPNCIDFKVVYNF</sequence>
<organism evidence="1 2">
    <name type="scientific">Xenorhabdus griffiniae</name>
    <dbReference type="NCBI Taxonomy" id="351672"/>
    <lineage>
        <taxon>Bacteria</taxon>
        <taxon>Pseudomonadati</taxon>
        <taxon>Pseudomonadota</taxon>
        <taxon>Gammaproteobacteria</taxon>
        <taxon>Enterobacterales</taxon>
        <taxon>Morganellaceae</taxon>
        <taxon>Xenorhabdus</taxon>
    </lineage>
</organism>
<dbReference type="RefSeq" id="WP_189757956.1">
    <property type="nucleotide sequence ID" value="NZ_CAWPOC010000001.1"/>
</dbReference>
<accession>A0ABY9XEX6</accession>
<proteinExistence type="predicted"/>
<evidence type="ECO:0000313" key="2">
    <source>
        <dbReference type="Proteomes" id="UP001300348"/>
    </source>
</evidence>
<dbReference type="EMBL" id="CP133647">
    <property type="protein sequence ID" value="WNH01126.1"/>
    <property type="molecule type" value="Genomic_DNA"/>
</dbReference>
<protein>
    <submittedName>
        <fullName evidence="1">Uncharacterized protein</fullName>
    </submittedName>
</protein>
<name>A0ABY9XEX6_9GAMM</name>
<keyword evidence="2" id="KW-1185">Reference proteome</keyword>
<reference evidence="1 2" key="1">
    <citation type="journal article" date="2023" name="Access Microbiol">
        <title>The genome of a steinernematid-associated Pseudomonas piscis bacterium encodes the biosynthesis of insect toxins.</title>
        <authorList>
            <person name="Awori R.M."/>
            <person name="Hendre P."/>
            <person name="Amugune N.O."/>
        </authorList>
    </citation>
    <scope>NUCLEOTIDE SEQUENCE [LARGE SCALE GENOMIC DNA]</scope>
    <source>
        <strain evidence="1 2">97</strain>
    </source>
</reference>
<dbReference type="Proteomes" id="UP001300348">
    <property type="component" value="Chromosome"/>
</dbReference>
<evidence type="ECO:0000313" key="1">
    <source>
        <dbReference type="EMBL" id="WNH01126.1"/>
    </source>
</evidence>
<gene>
    <name evidence="1" type="ORF">QL112_014920</name>
</gene>